<dbReference type="AlphaFoldDB" id="A0A2Z3HFN2"/>
<reference evidence="2 3" key="1">
    <citation type="submission" date="2018-01" db="EMBL/GenBank/DDBJ databases">
        <title>G. obscuriglobus.</title>
        <authorList>
            <person name="Franke J."/>
            <person name="Blomberg W."/>
            <person name="Selmecki A."/>
        </authorList>
    </citation>
    <scope>NUCLEOTIDE SEQUENCE [LARGE SCALE GENOMIC DNA]</scope>
    <source>
        <strain evidence="2 3">DSM 5831</strain>
    </source>
</reference>
<evidence type="ECO:0000313" key="3">
    <source>
        <dbReference type="Proteomes" id="UP000245802"/>
    </source>
</evidence>
<proteinExistence type="predicted"/>
<gene>
    <name evidence="2" type="ORF">C1280_35520</name>
</gene>
<dbReference type="GO" id="GO:0016747">
    <property type="term" value="F:acyltransferase activity, transferring groups other than amino-acyl groups"/>
    <property type="evidence" value="ECO:0007669"/>
    <property type="project" value="InterPro"/>
</dbReference>
<dbReference type="Proteomes" id="UP000245802">
    <property type="component" value="Chromosome"/>
</dbReference>
<dbReference type="RefSeq" id="WP_010038370.1">
    <property type="nucleotide sequence ID" value="NZ_CP025958.1"/>
</dbReference>
<dbReference type="SUPFAM" id="SSF55729">
    <property type="entry name" value="Acyl-CoA N-acyltransferases (Nat)"/>
    <property type="match status" value="1"/>
</dbReference>
<accession>A0A2Z3HFN2</accession>
<dbReference type="OrthoDB" id="275299at2"/>
<dbReference type="KEGG" id="gog:C1280_35520"/>
<dbReference type="InterPro" id="IPR000182">
    <property type="entry name" value="GNAT_dom"/>
</dbReference>
<sequence>MQLQQVSALQFAPVKAPAVPKLVVWEAFDPDDPMTKAAGELYEETLPADERIPWAWIERSIRERVKSKPRTNGWHKHLLLAAPENRQDDPGALAGYVYGAFLPGYGGYLCYVGVAESARRLGVGRRLFDHFFKVLKVDAGELGEPLPFVIWESHRPEPDAPDAEWEVWAARKRLFDRVGGAWIDGVNFLSPNFSDDPDAAPVPLQLFLKPVDTPETAFTAERLREVVGGLHQRVYRNAPGTALYDGTLPPGCEPRLRPVE</sequence>
<feature type="domain" description="N-acetyltransferase" evidence="1">
    <location>
        <begin position="65"/>
        <end position="135"/>
    </location>
</feature>
<protein>
    <recommendedName>
        <fullName evidence="1">N-acetyltransferase domain-containing protein</fullName>
    </recommendedName>
</protein>
<keyword evidence="3" id="KW-1185">Reference proteome</keyword>
<organism evidence="2 3">
    <name type="scientific">Gemmata obscuriglobus</name>
    <dbReference type="NCBI Taxonomy" id="114"/>
    <lineage>
        <taxon>Bacteria</taxon>
        <taxon>Pseudomonadati</taxon>
        <taxon>Planctomycetota</taxon>
        <taxon>Planctomycetia</taxon>
        <taxon>Gemmatales</taxon>
        <taxon>Gemmataceae</taxon>
        <taxon>Gemmata</taxon>
    </lineage>
</organism>
<evidence type="ECO:0000313" key="2">
    <source>
        <dbReference type="EMBL" id="AWM41785.1"/>
    </source>
</evidence>
<evidence type="ECO:0000259" key="1">
    <source>
        <dbReference type="Pfam" id="PF00583"/>
    </source>
</evidence>
<dbReference type="Gene3D" id="3.40.630.30">
    <property type="match status" value="1"/>
</dbReference>
<dbReference type="EMBL" id="CP025958">
    <property type="protein sequence ID" value="AWM41785.1"/>
    <property type="molecule type" value="Genomic_DNA"/>
</dbReference>
<dbReference type="Pfam" id="PF00583">
    <property type="entry name" value="Acetyltransf_1"/>
    <property type="match status" value="1"/>
</dbReference>
<dbReference type="CDD" id="cd04301">
    <property type="entry name" value="NAT_SF"/>
    <property type="match status" value="1"/>
</dbReference>
<dbReference type="InterPro" id="IPR016181">
    <property type="entry name" value="Acyl_CoA_acyltransferase"/>
</dbReference>
<name>A0A2Z3HFN2_9BACT</name>